<sequence length="369" mass="40614">MSVENARRSVVKWFVTRSAWRFWRLSAHVFTTVSIIVTLIVSVLTLRTTIDQNRQQNVLTAQGQTAERFGKSIEQLNSSSLGVRLGGIYALRSIARDSTENEYDQDVGAVLYAFVDERSPSPPACPMRQDQVDEHFGWGNGKRQMAQDVELAIHVLASIPYRSSRVVPRSSAHGVFNDENYRKLQVDMKAYADRGNVISVNWSPPKCWGEIELDGLDVSNWNVEGSDFSFGSFDGATLAGTIFDGAKLNNARLRESNLHGAWLIGIDAFGADFTDSDMSNAHLAKANLCGADLTGADLRGAYLNNSAFGPATLRGATLNGADLFGTDLRGVDLSEVTFDASTVWPDGFERPRQNQRNSKALSCPPQLNW</sequence>
<comment type="caution">
    <text evidence="1">The sequence shown here is derived from an EMBL/GenBank/DDBJ whole genome shotgun (WGS) entry which is preliminary data.</text>
</comment>
<accession>A0A4Z0HJM2</accession>
<proteinExistence type="predicted"/>
<organism evidence="1 2">
    <name type="scientific">Mycolicibacterium peregrinum</name>
    <name type="common">Mycobacterium peregrinum</name>
    <dbReference type="NCBI Taxonomy" id="43304"/>
    <lineage>
        <taxon>Bacteria</taxon>
        <taxon>Bacillati</taxon>
        <taxon>Actinomycetota</taxon>
        <taxon>Actinomycetes</taxon>
        <taxon>Mycobacteriales</taxon>
        <taxon>Mycobacteriaceae</taxon>
        <taxon>Mycolicibacterium</taxon>
    </lineage>
</organism>
<dbReference type="Pfam" id="PF00805">
    <property type="entry name" value="Pentapeptide"/>
    <property type="match status" value="3"/>
</dbReference>
<dbReference type="Proteomes" id="UP000297792">
    <property type="component" value="Unassembled WGS sequence"/>
</dbReference>
<dbReference type="AlphaFoldDB" id="A0A4Z0HJM2"/>
<dbReference type="EMBL" id="RWKA01000024">
    <property type="protein sequence ID" value="TGB36576.1"/>
    <property type="molecule type" value="Genomic_DNA"/>
</dbReference>
<reference evidence="1 2" key="1">
    <citation type="submission" date="2018-12" db="EMBL/GenBank/DDBJ databases">
        <title>Draft genome sequences of Mycolicibacterium peregrinum isolated from a pig with lymphadenitis and from soil on the same Japanese pig farm.</title>
        <authorList>
            <person name="Komatsu T."/>
            <person name="Ohya K."/>
            <person name="Sawai K."/>
            <person name="Odoi J.O."/>
            <person name="Otsu K."/>
            <person name="Ota A."/>
            <person name="Ito T."/>
            <person name="Kawai M."/>
            <person name="Maruyama F."/>
        </authorList>
    </citation>
    <scope>NUCLEOTIDE SEQUENCE [LARGE SCALE GENOMIC DNA]</scope>
    <source>
        <strain evidence="1 2">138</strain>
    </source>
</reference>
<gene>
    <name evidence="1" type="ORF">EJD98_28780</name>
</gene>
<dbReference type="InterPro" id="IPR051082">
    <property type="entry name" value="Pentapeptide-BTB/POZ_domain"/>
</dbReference>
<keyword evidence="2" id="KW-1185">Reference proteome</keyword>
<dbReference type="PANTHER" id="PTHR14136">
    <property type="entry name" value="BTB_POZ DOMAIN-CONTAINING PROTEIN KCTD9"/>
    <property type="match status" value="1"/>
</dbReference>
<protein>
    <submittedName>
        <fullName evidence="1">Pentapeptide repeat-containing protein</fullName>
    </submittedName>
</protein>
<dbReference type="PANTHER" id="PTHR14136:SF17">
    <property type="entry name" value="BTB_POZ DOMAIN-CONTAINING PROTEIN KCTD9"/>
    <property type="match status" value="1"/>
</dbReference>
<dbReference type="SUPFAM" id="SSF141571">
    <property type="entry name" value="Pentapeptide repeat-like"/>
    <property type="match status" value="1"/>
</dbReference>
<name>A0A4Z0HJM2_MYCPR</name>
<evidence type="ECO:0000313" key="1">
    <source>
        <dbReference type="EMBL" id="TGB36576.1"/>
    </source>
</evidence>
<dbReference type="Gene3D" id="2.160.20.80">
    <property type="entry name" value="E3 ubiquitin-protein ligase SopA"/>
    <property type="match status" value="1"/>
</dbReference>
<dbReference type="RefSeq" id="WP_135361960.1">
    <property type="nucleotide sequence ID" value="NZ_RWJZ01000020.1"/>
</dbReference>
<dbReference type="InterPro" id="IPR001646">
    <property type="entry name" value="5peptide_repeat"/>
</dbReference>
<evidence type="ECO:0000313" key="2">
    <source>
        <dbReference type="Proteomes" id="UP000297792"/>
    </source>
</evidence>